<dbReference type="EMBL" id="AGSI01000008">
    <property type="protein sequence ID" value="EIE23146.1"/>
    <property type="molecule type" value="Genomic_DNA"/>
</dbReference>
<protein>
    <recommendedName>
        <fullName evidence="4">O-methyltransferase C-terminal domain-containing protein</fullName>
    </recommendedName>
</protein>
<name>I0YXM7_COCSC</name>
<accession>I0YXM7</accession>
<feature type="domain" description="O-methyltransferase C-terminal" evidence="4">
    <location>
        <begin position="50"/>
        <end position="268"/>
    </location>
</feature>
<evidence type="ECO:0000256" key="3">
    <source>
        <dbReference type="ARBA" id="ARBA00022691"/>
    </source>
</evidence>
<evidence type="ECO:0000256" key="1">
    <source>
        <dbReference type="ARBA" id="ARBA00022603"/>
    </source>
</evidence>
<sequence>MGIFTAVKPLHRGGPARFKNNRLSAVLRIDHPNCLRDMVLHQTDHNKPAWDELAWAVRTGGKAFEKTHDGLSEFEWLKLDPKEEDKFSKAMKQVDNMGTNAMATDYKWNAHSRIVDIGGAYGSFMAHLLTVNRKPRGVLFDQPQVIERAKEMWAQNKHWSLLNPRLEFAAGDFFKPETMPKAKDGDVYMMRLILHDWDDKDSIAILSSIRQAMGSAKARLLIVETTIGEEFADPLFQRALLDVHMMVALNGAERTVAQWKQMLGEAGFTFARHIPTRSVFSIVEALPA</sequence>
<dbReference type="InterPro" id="IPR016461">
    <property type="entry name" value="COMT-like"/>
</dbReference>
<dbReference type="KEGG" id="csl:COCSUDRAFT_66185"/>
<dbReference type="PROSITE" id="PS51683">
    <property type="entry name" value="SAM_OMT_II"/>
    <property type="match status" value="1"/>
</dbReference>
<dbReference type="eggNOG" id="KOG3178">
    <property type="taxonomic scope" value="Eukaryota"/>
</dbReference>
<dbReference type="Proteomes" id="UP000007264">
    <property type="component" value="Unassembled WGS sequence"/>
</dbReference>
<keyword evidence="1" id="KW-0489">Methyltransferase</keyword>
<keyword evidence="6" id="KW-1185">Reference proteome</keyword>
<keyword evidence="3" id="KW-0949">S-adenosyl-L-methionine</keyword>
<dbReference type="InterPro" id="IPR001077">
    <property type="entry name" value="COMT_C"/>
</dbReference>
<dbReference type="RefSeq" id="XP_005647690.1">
    <property type="nucleotide sequence ID" value="XM_005647633.1"/>
</dbReference>
<organism evidence="5 6">
    <name type="scientific">Coccomyxa subellipsoidea (strain C-169)</name>
    <name type="common">Green microalga</name>
    <dbReference type="NCBI Taxonomy" id="574566"/>
    <lineage>
        <taxon>Eukaryota</taxon>
        <taxon>Viridiplantae</taxon>
        <taxon>Chlorophyta</taxon>
        <taxon>core chlorophytes</taxon>
        <taxon>Trebouxiophyceae</taxon>
        <taxon>Trebouxiophyceae incertae sedis</taxon>
        <taxon>Coccomyxaceae</taxon>
        <taxon>Coccomyxa</taxon>
        <taxon>Coccomyxa subellipsoidea</taxon>
    </lineage>
</organism>
<dbReference type="PANTHER" id="PTHR43712:SF2">
    <property type="entry name" value="O-METHYLTRANSFERASE CICE"/>
    <property type="match status" value="1"/>
</dbReference>
<dbReference type="OrthoDB" id="1606438at2759"/>
<dbReference type="GeneID" id="17041134"/>
<evidence type="ECO:0000313" key="5">
    <source>
        <dbReference type="EMBL" id="EIE23146.1"/>
    </source>
</evidence>
<dbReference type="AlphaFoldDB" id="I0YXM7"/>
<dbReference type="GO" id="GO:0032259">
    <property type="term" value="P:methylation"/>
    <property type="evidence" value="ECO:0007669"/>
    <property type="project" value="UniProtKB-KW"/>
</dbReference>
<dbReference type="Gene3D" id="3.40.50.150">
    <property type="entry name" value="Vaccinia Virus protein VP39"/>
    <property type="match status" value="1"/>
</dbReference>
<dbReference type="Pfam" id="PF00891">
    <property type="entry name" value="Methyltransf_2"/>
    <property type="match status" value="1"/>
</dbReference>
<dbReference type="GO" id="GO:0008171">
    <property type="term" value="F:O-methyltransferase activity"/>
    <property type="evidence" value="ECO:0007669"/>
    <property type="project" value="InterPro"/>
</dbReference>
<reference evidence="5 6" key="1">
    <citation type="journal article" date="2012" name="Genome Biol.">
        <title>The genome of the polar eukaryotic microalga coccomyxa subellipsoidea reveals traits of cold adaptation.</title>
        <authorList>
            <person name="Blanc G."/>
            <person name="Agarkova I."/>
            <person name="Grimwood J."/>
            <person name="Kuo A."/>
            <person name="Brueggeman A."/>
            <person name="Dunigan D."/>
            <person name="Gurnon J."/>
            <person name="Ladunga I."/>
            <person name="Lindquist E."/>
            <person name="Lucas S."/>
            <person name="Pangilinan J."/>
            <person name="Proschold T."/>
            <person name="Salamov A."/>
            <person name="Schmutz J."/>
            <person name="Weeks D."/>
            <person name="Yamada T."/>
            <person name="Claverie J.M."/>
            <person name="Grigoriev I."/>
            <person name="Van Etten J."/>
            <person name="Lomsadze A."/>
            <person name="Borodovsky M."/>
        </authorList>
    </citation>
    <scope>NUCLEOTIDE SEQUENCE [LARGE SCALE GENOMIC DNA]</scope>
    <source>
        <strain evidence="5 6">C-169</strain>
    </source>
</reference>
<keyword evidence="2" id="KW-0808">Transferase</keyword>
<evidence type="ECO:0000313" key="6">
    <source>
        <dbReference type="Proteomes" id="UP000007264"/>
    </source>
</evidence>
<dbReference type="PANTHER" id="PTHR43712">
    <property type="entry name" value="PUTATIVE (AFU_ORTHOLOGUE AFUA_4G14580)-RELATED"/>
    <property type="match status" value="1"/>
</dbReference>
<proteinExistence type="predicted"/>
<gene>
    <name evidence="5" type="ORF">COCSUDRAFT_66185</name>
</gene>
<dbReference type="SUPFAM" id="SSF53335">
    <property type="entry name" value="S-adenosyl-L-methionine-dependent methyltransferases"/>
    <property type="match status" value="1"/>
</dbReference>
<evidence type="ECO:0000256" key="2">
    <source>
        <dbReference type="ARBA" id="ARBA00022679"/>
    </source>
</evidence>
<evidence type="ECO:0000259" key="4">
    <source>
        <dbReference type="Pfam" id="PF00891"/>
    </source>
</evidence>
<dbReference type="InterPro" id="IPR029063">
    <property type="entry name" value="SAM-dependent_MTases_sf"/>
</dbReference>
<comment type="caution">
    <text evidence="5">The sequence shown here is derived from an EMBL/GenBank/DDBJ whole genome shotgun (WGS) entry which is preliminary data.</text>
</comment>